<gene>
    <name evidence="1" type="ORF">V3I05_06470</name>
</gene>
<accession>A0ABZ3F5K6</accession>
<evidence type="ECO:0000313" key="2">
    <source>
        <dbReference type="Proteomes" id="UP001434737"/>
    </source>
</evidence>
<protein>
    <recommendedName>
        <fullName evidence="3">EF-hand domain-containing protein</fullName>
    </recommendedName>
</protein>
<dbReference type="Proteomes" id="UP001434737">
    <property type="component" value="Chromosome"/>
</dbReference>
<dbReference type="RefSeq" id="WP_300447661.1">
    <property type="nucleotide sequence ID" value="NZ_CP145316.1"/>
</dbReference>
<proteinExistence type="predicted"/>
<dbReference type="EMBL" id="CP145316">
    <property type="protein sequence ID" value="XAM17329.1"/>
    <property type="molecule type" value="Genomic_DNA"/>
</dbReference>
<organism evidence="1 2">
    <name type="scientific">Helicobacter mastomyrinus</name>
    <dbReference type="NCBI Taxonomy" id="287948"/>
    <lineage>
        <taxon>Bacteria</taxon>
        <taxon>Pseudomonadati</taxon>
        <taxon>Campylobacterota</taxon>
        <taxon>Epsilonproteobacteria</taxon>
        <taxon>Campylobacterales</taxon>
        <taxon>Helicobacteraceae</taxon>
        <taxon>Helicobacter</taxon>
    </lineage>
</organism>
<name>A0ABZ3F5K6_9HELI</name>
<keyword evidence="2" id="KW-1185">Reference proteome</keyword>
<reference evidence="1 2" key="1">
    <citation type="submission" date="2024-02" db="EMBL/GenBank/DDBJ databases">
        <title>Genome and pathogenicity analysis of Helicobacter mastomyrinus isolated from mice.</title>
        <authorList>
            <person name="Zhu L."/>
        </authorList>
    </citation>
    <scope>NUCLEOTIDE SEQUENCE [LARGE SCALE GENOMIC DNA]</scope>
    <source>
        <strain evidence="1 2">Hm-17</strain>
    </source>
</reference>
<sequence length="204" mass="22695">MLLIINPSSANAKMAEVLSNSRFKVESVFFDDNSDYQNFNQFFILLKKDKDGLVSADEVLSQIQIEKAVNLKDILSFDINIPQNNLANLIFRAKGLQEWQKIELLNNASKTINFRARLCRTSSIGASSIQTPNEGQSALLLGAGICDDAINGFLIKGSIKKVETVGDDAVRTDDKGNTKTRVQEQFCTEVYAFDTNEGIYMKLV</sequence>
<evidence type="ECO:0000313" key="1">
    <source>
        <dbReference type="EMBL" id="XAM17329.1"/>
    </source>
</evidence>
<evidence type="ECO:0008006" key="3">
    <source>
        <dbReference type="Google" id="ProtNLM"/>
    </source>
</evidence>